<dbReference type="AlphaFoldDB" id="A0A4W3GYH3"/>
<reference evidence="2" key="4">
    <citation type="submission" date="2025-08" db="UniProtKB">
        <authorList>
            <consortium name="Ensembl"/>
        </authorList>
    </citation>
    <scope>IDENTIFICATION</scope>
</reference>
<dbReference type="GO" id="GO:0000226">
    <property type="term" value="P:microtubule cytoskeleton organization"/>
    <property type="evidence" value="ECO:0007669"/>
    <property type="project" value="TreeGrafter"/>
</dbReference>
<proteinExistence type="predicted"/>
<reference evidence="3" key="3">
    <citation type="journal article" date="2014" name="Nature">
        <title>Elephant shark genome provides unique insights into gnathostome evolution.</title>
        <authorList>
            <consortium name="International Elephant Shark Genome Sequencing Consortium"/>
            <person name="Venkatesh B."/>
            <person name="Lee A.P."/>
            <person name="Ravi V."/>
            <person name="Maurya A.K."/>
            <person name="Lian M.M."/>
            <person name="Swann J.B."/>
            <person name="Ohta Y."/>
            <person name="Flajnik M.F."/>
            <person name="Sutoh Y."/>
            <person name="Kasahara M."/>
            <person name="Hoon S."/>
            <person name="Gangu V."/>
            <person name="Roy S.W."/>
            <person name="Irimia M."/>
            <person name="Korzh V."/>
            <person name="Kondrychyn I."/>
            <person name="Lim Z.W."/>
            <person name="Tay B.H."/>
            <person name="Tohari S."/>
            <person name="Kong K.W."/>
            <person name="Ho S."/>
            <person name="Lorente-Galdos B."/>
            <person name="Quilez J."/>
            <person name="Marques-Bonet T."/>
            <person name="Raney B.J."/>
            <person name="Ingham P.W."/>
            <person name="Tay A."/>
            <person name="Hillier L.W."/>
            <person name="Minx P."/>
            <person name="Boehm T."/>
            <person name="Wilson R.K."/>
            <person name="Brenner S."/>
            <person name="Warren W.C."/>
        </authorList>
    </citation>
    <scope>NUCLEOTIDE SEQUENCE [LARGE SCALE GENOMIC DNA]</scope>
</reference>
<name>A0A4W3GYH3_CALMI</name>
<evidence type="ECO:0000313" key="3">
    <source>
        <dbReference type="Proteomes" id="UP000314986"/>
    </source>
</evidence>
<evidence type="ECO:0000313" key="2">
    <source>
        <dbReference type="Ensembl" id="ENSCMIP00000009453.1"/>
    </source>
</evidence>
<reference evidence="2" key="5">
    <citation type="submission" date="2025-09" db="UniProtKB">
        <authorList>
            <consortium name="Ensembl"/>
        </authorList>
    </citation>
    <scope>IDENTIFICATION</scope>
</reference>
<dbReference type="STRING" id="7868.ENSCMIP00000009453"/>
<reference evidence="3" key="2">
    <citation type="journal article" date="2007" name="PLoS Biol.">
        <title>Survey sequencing and comparative analysis of the elephant shark (Callorhinchus milii) genome.</title>
        <authorList>
            <person name="Venkatesh B."/>
            <person name="Kirkness E.F."/>
            <person name="Loh Y.H."/>
            <person name="Halpern A.L."/>
            <person name="Lee A.P."/>
            <person name="Johnson J."/>
            <person name="Dandona N."/>
            <person name="Viswanathan L.D."/>
            <person name="Tay A."/>
            <person name="Venter J.C."/>
            <person name="Strausberg R.L."/>
            <person name="Brenner S."/>
        </authorList>
    </citation>
    <scope>NUCLEOTIDE SEQUENCE [LARGE SCALE GENOMIC DNA]</scope>
</reference>
<evidence type="ECO:0000256" key="1">
    <source>
        <dbReference type="SAM" id="MobiDB-lite"/>
    </source>
</evidence>
<sequence length="143" mass="16347">MEQTLGDQADQEQELAVAKRTLESRLEESQRALHRLTQDHQELSDRFQEETRQKDQLRRAKGDLEEQKRALDRSLEKLQREVSQQLGNNNNLFVQRPSLTQGSVPDTSLTVNNPHTNNNPNNNSVLPQPLALTNLCLILSGIR</sequence>
<feature type="compositionally biased region" description="Polar residues" evidence="1">
    <location>
        <begin position="81"/>
        <end position="107"/>
    </location>
</feature>
<reference evidence="3" key="1">
    <citation type="journal article" date="2006" name="Science">
        <title>Ancient noncoding elements conserved in the human genome.</title>
        <authorList>
            <person name="Venkatesh B."/>
            <person name="Kirkness E.F."/>
            <person name="Loh Y.H."/>
            <person name="Halpern A.L."/>
            <person name="Lee A.P."/>
            <person name="Johnson J."/>
            <person name="Dandona N."/>
            <person name="Viswanathan L.D."/>
            <person name="Tay A."/>
            <person name="Venter J.C."/>
            <person name="Strausberg R.L."/>
            <person name="Brenner S."/>
        </authorList>
    </citation>
    <scope>NUCLEOTIDE SEQUENCE [LARGE SCALE GENOMIC DNA]</scope>
</reference>
<protein>
    <submittedName>
        <fullName evidence="2">Uncharacterized protein</fullName>
    </submittedName>
</protein>
<feature type="region of interest" description="Disordered" evidence="1">
    <location>
        <begin position="81"/>
        <end position="125"/>
    </location>
</feature>
<dbReference type="PANTHER" id="PTHR46349">
    <property type="entry name" value="CINGULIN-LIKE PROTEIN 1-RELATED"/>
    <property type="match status" value="1"/>
</dbReference>
<organism evidence="2 3">
    <name type="scientific">Callorhinchus milii</name>
    <name type="common">Ghost shark</name>
    <dbReference type="NCBI Taxonomy" id="7868"/>
    <lineage>
        <taxon>Eukaryota</taxon>
        <taxon>Metazoa</taxon>
        <taxon>Chordata</taxon>
        <taxon>Craniata</taxon>
        <taxon>Vertebrata</taxon>
        <taxon>Chondrichthyes</taxon>
        <taxon>Holocephali</taxon>
        <taxon>Chimaeriformes</taxon>
        <taxon>Callorhinchidae</taxon>
        <taxon>Callorhinchus</taxon>
    </lineage>
</organism>
<accession>A0A4W3GYH3</accession>
<dbReference type="GO" id="GO:0005923">
    <property type="term" value="C:bicellular tight junction"/>
    <property type="evidence" value="ECO:0007669"/>
    <property type="project" value="TreeGrafter"/>
</dbReference>
<dbReference type="GO" id="GO:0008017">
    <property type="term" value="F:microtubule binding"/>
    <property type="evidence" value="ECO:0007669"/>
    <property type="project" value="TreeGrafter"/>
</dbReference>
<keyword evidence="3" id="KW-1185">Reference proteome</keyword>
<feature type="compositionally biased region" description="Low complexity" evidence="1">
    <location>
        <begin position="108"/>
        <end position="125"/>
    </location>
</feature>
<dbReference type="InParanoid" id="A0A4W3GYH3"/>
<dbReference type="Ensembl" id="ENSCMIT00000009711.1">
    <property type="protein sequence ID" value="ENSCMIP00000009453.1"/>
    <property type="gene ID" value="ENSCMIG00000005012.1"/>
</dbReference>
<dbReference type="Proteomes" id="UP000314986">
    <property type="component" value="Unassembled WGS sequence"/>
</dbReference>
<feature type="region of interest" description="Disordered" evidence="1">
    <location>
        <begin position="26"/>
        <end position="68"/>
    </location>
</feature>
<dbReference type="PANTHER" id="PTHR46349:SF4">
    <property type="entry name" value="CINGULIN"/>
    <property type="match status" value="1"/>
</dbReference>